<protein>
    <recommendedName>
        <fullName evidence="2 7">Carbamate kinase</fullName>
    </recommendedName>
</protein>
<organism evidence="10 11">
    <name type="scientific">Enterococcus alishanensis</name>
    <dbReference type="NCBI Taxonomy" id="1303817"/>
    <lineage>
        <taxon>Bacteria</taxon>
        <taxon>Bacillati</taxon>
        <taxon>Bacillota</taxon>
        <taxon>Bacilli</taxon>
        <taxon>Lactobacillales</taxon>
        <taxon>Enterococcaceae</taxon>
        <taxon>Enterococcus</taxon>
    </lineage>
</organism>
<reference evidence="10 11" key="1">
    <citation type="submission" date="2021-06" db="EMBL/GenBank/DDBJ databases">
        <title>Enterococcus alishanensis sp. nov., a novel lactic acid bacterium isolated from fresh coffee beans.</title>
        <authorList>
            <person name="Chen Y.-S."/>
        </authorList>
    </citation>
    <scope>NUCLEOTIDE SEQUENCE [LARGE SCALE GENOMIC DNA]</scope>
    <source>
        <strain evidence="10 11">ALS3</strain>
    </source>
</reference>
<evidence type="ECO:0000259" key="9">
    <source>
        <dbReference type="Pfam" id="PF00696"/>
    </source>
</evidence>
<evidence type="ECO:0000256" key="3">
    <source>
        <dbReference type="ARBA" id="ARBA00022503"/>
    </source>
</evidence>
<gene>
    <name evidence="10" type="primary">arcC</name>
    <name evidence="10" type="ORF">KUA55_03780</name>
</gene>
<comment type="similarity">
    <text evidence="8">Belongs to the carbamate kinase family.</text>
</comment>
<dbReference type="InterPro" id="IPR003964">
    <property type="entry name" value="Carb_kinase"/>
</dbReference>
<dbReference type="PIRSF" id="PIRSF000723">
    <property type="entry name" value="Carbamate_kin"/>
    <property type="match status" value="1"/>
</dbReference>
<dbReference type="NCBIfam" id="NF009007">
    <property type="entry name" value="PRK12352.1"/>
    <property type="match status" value="1"/>
</dbReference>
<evidence type="ECO:0000256" key="5">
    <source>
        <dbReference type="ARBA" id="ARBA00022777"/>
    </source>
</evidence>
<name>A0ABS6TA59_9ENTE</name>
<evidence type="ECO:0000256" key="6">
    <source>
        <dbReference type="ARBA" id="ARBA00048467"/>
    </source>
</evidence>
<keyword evidence="5 8" id="KW-0418">Kinase</keyword>
<evidence type="ECO:0000256" key="4">
    <source>
        <dbReference type="ARBA" id="ARBA00022679"/>
    </source>
</evidence>
<evidence type="ECO:0000256" key="8">
    <source>
        <dbReference type="PIRNR" id="PIRNR000723"/>
    </source>
</evidence>
<comment type="pathway">
    <text evidence="1">Metabolic intermediate metabolism; carbamoyl phosphate degradation; CO(2) and NH(3) from carbamoyl phosphate: step 1/1.</text>
</comment>
<feature type="domain" description="Aspartate/glutamate/uridylate kinase" evidence="9">
    <location>
        <begin position="3"/>
        <end position="292"/>
    </location>
</feature>
<dbReference type="Pfam" id="PF00696">
    <property type="entry name" value="AA_kinase"/>
    <property type="match status" value="1"/>
</dbReference>
<proteinExistence type="inferred from homology"/>
<dbReference type="CDD" id="cd04235">
    <property type="entry name" value="AAK_CK"/>
    <property type="match status" value="1"/>
</dbReference>
<comment type="catalytic activity">
    <reaction evidence="6">
        <text>hydrogencarbonate + NH4(+) + ATP = carbamoyl phosphate + ADP + H2O + H(+)</text>
        <dbReference type="Rhea" id="RHEA:10152"/>
        <dbReference type="ChEBI" id="CHEBI:15377"/>
        <dbReference type="ChEBI" id="CHEBI:15378"/>
        <dbReference type="ChEBI" id="CHEBI:17544"/>
        <dbReference type="ChEBI" id="CHEBI:28938"/>
        <dbReference type="ChEBI" id="CHEBI:30616"/>
        <dbReference type="ChEBI" id="CHEBI:58228"/>
        <dbReference type="ChEBI" id="CHEBI:456216"/>
        <dbReference type="EC" id="2.7.2.2"/>
    </reaction>
</comment>
<dbReference type="GO" id="GO:0008804">
    <property type="term" value="F:carbamate kinase activity"/>
    <property type="evidence" value="ECO:0007669"/>
    <property type="project" value="UniProtKB-EC"/>
</dbReference>
<evidence type="ECO:0000256" key="7">
    <source>
        <dbReference type="NCBIfam" id="TIGR00746"/>
    </source>
</evidence>
<evidence type="ECO:0000313" key="11">
    <source>
        <dbReference type="Proteomes" id="UP000774130"/>
    </source>
</evidence>
<comment type="caution">
    <text evidence="10">The sequence shown here is derived from an EMBL/GenBank/DDBJ whole genome shotgun (WGS) entry which is preliminary data.</text>
</comment>
<dbReference type="NCBIfam" id="TIGR00746">
    <property type="entry name" value="arcC"/>
    <property type="match status" value="1"/>
</dbReference>
<evidence type="ECO:0000256" key="2">
    <source>
        <dbReference type="ARBA" id="ARBA00013070"/>
    </source>
</evidence>
<keyword evidence="4 8" id="KW-0808">Transferase</keyword>
<dbReference type="Proteomes" id="UP000774130">
    <property type="component" value="Unassembled WGS sequence"/>
</dbReference>
<dbReference type="PANTHER" id="PTHR30409">
    <property type="entry name" value="CARBAMATE KINASE"/>
    <property type="match status" value="1"/>
</dbReference>
<accession>A0ABS6TA59</accession>
<evidence type="ECO:0000256" key="1">
    <source>
        <dbReference type="ARBA" id="ARBA00005118"/>
    </source>
</evidence>
<dbReference type="EMBL" id="JAHUZB010000002">
    <property type="protein sequence ID" value="MBV7389787.1"/>
    <property type="molecule type" value="Genomic_DNA"/>
</dbReference>
<dbReference type="RefSeq" id="WP_218324857.1">
    <property type="nucleotide sequence ID" value="NZ_JAHUZB010000002.1"/>
</dbReference>
<dbReference type="InterPro" id="IPR001048">
    <property type="entry name" value="Asp/Glu/Uridylate_kinase"/>
</dbReference>
<dbReference type="PANTHER" id="PTHR30409:SF1">
    <property type="entry name" value="CARBAMATE KINASE-RELATED"/>
    <property type="match status" value="1"/>
</dbReference>
<sequence length="321" mass="34383">MAKRVVMAIGGNAILQPGQTPTFDNQLKNTQTCANQIARVESLDYEVVLTHGNGPQVGNILRQNELAEEVVPAAPLDACNAESQGFIGYMLEQSIKNALEQKHSTANVVTLLTQTEVDKNDAAFKAPDKPIGIFYSEEDAKKMTETKGWEMVEDAGRGYRRVVPSPYPQSIHGVESITHLLNQNIIVIAGGGGGIPVHRNNAGLLEGIEAVIDKDRTGKKLAEQLDADIFMMLTDVSNVYINYGKENQQKLTDISVSEVEKHIADGQFAAGSMGPKIEAAVDFAKSGRTAIICALDEADLALQGKAGTRISLAAVPQGAVS</sequence>
<keyword evidence="11" id="KW-1185">Reference proteome</keyword>
<evidence type="ECO:0000313" key="10">
    <source>
        <dbReference type="EMBL" id="MBV7389787.1"/>
    </source>
</evidence>
<keyword evidence="3" id="KW-0056">Arginine metabolism</keyword>